<dbReference type="Proteomes" id="UP000199706">
    <property type="component" value="Unassembled WGS sequence"/>
</dbReference>
<organism evidence="1 2">
    <name type="scientific">Paraburkholderia phenazinium</name>
    <dbReference type="NCBI Taxonomy" id="60549"/>
    <lineage>
        <taxon>Bacteria</taxon>
        <taxon>Pseudomonadati</taxon>
        <taxon>Pseudomonadota</taxon>
        <taxon>Betaproteobacteria</taxon>
        <taxon>Burkholderiales</taxon>
        <taxon>Burkholderiaceae</taxon>
        <taxon>Paraburkholderia</taxon>
    </lineage>
</organism>
<evidence type="ECO:0000313" key="1">
    <source>
        <dbReference type="EMBL" id="SDH01260.1"/>
    </source>
</evidence>
<protein>
    <submittedName>
        <fullName evidence="1">Uncharacterized protein</fullName>
    </submittedName>
</protein>
<proteinExistence type="predicted"/>
<dbReference type="AlphaFoldDB" id="A0A1G7YZF3"/>
<reference evidence="1 2" key="1">
    <citation type="submission" date="2016-10" db="EMBL/GenBank/DDBJ databases">
        <authorList>
            <person name="de Groot N.N."/>
        </authorList>
    </citation>
    <scope>NUCLEOTIDE SEQUENCE [LARGE SCALE GENOMIC DNA]</scope>
    <source>
        <strain evidence="1 2">LMG 2247</strain>
    </source>
</reference>
<accession>A0A1G7YZF3</accession>
<evidence type="ECO:0000313" key="2">
    <source>
        <dbReference type="Proteomes" id="UP000199706"/>
    </source>
</evidence>
<dbReference type="RefSeq" id="WP_090685621.1">
    <property type="nucleotide sequence ID" value="NZ_CADERL010000012.1"/>
</dbReference>
<sequence>MSLNVELVRKRIGAVLDGRDDRLVVLLRCESRLLAQQPLLDWLRSLLRSYEDDLEILVYACPVGGAAGAAGATGGEELVEFATRLQHDALPVAFAVGATRRDARLEALAAWTVRWSFDTTTLLASPGKPVGSAEGPRWPLASGAATRGERSGALAGTGLRPGIVVPPGLLNGGATRAASGSWSAAPVQAGAVVGTPAQARAHGGPQDPMLVEMLHRPGRGDYGQQLAHSIGDAIREGATRIVGAFADLGYDSAAPHAFACPDSGVDAAASAPNIDAVEALLDILANSVRQRRTAFATRPRGTLWSSL</sequence>
<dbReference type="EMBL" id="FNCJ01000006">
    <property type="protein sequence ID" value="SDH01260.1"/>
    <property type="molecule type" value="Genomic_DNA"/>
</dbReference>
<gene>
    <name evidence="1" type="ORF">SAMN05216466_106361</name>
</gene>
<name>A0A1G7YZF3_9BURK</name>